<evidence type="ECO:0000313" key="3">
    <source>
        <dbReference type="Proteomes" id="UP000525987"/>
    </source>
</evidence>
<keyword evidence="3" id="KW-1185">Reference proteome</keyword>
<evidence type="ECO:0000256" key="1">
    <source>
        <dbReference type="SAM" id="MobiDB-lite"/>
    </source>
</evidence>
<accession>A0A7W5C1Z6</accession>
<gene>
    <name evidence="2" type="ORF">FHR96_004288</name>
</gene>
<dbReference type="NCBIfam" id="NF033682">
    <property type="entry name" value="retention_LapA"/>
    <property type="match status" value="1"/>
</dbReference>
<dbReference type="InterPro" id="IPR047777">
    <property type="entry name" value="LapA-like_RM"/>
</dbReference>
<name>A0A7W5C1Z6_9GAMM</name>
<protein>
    <recommendedName>
        <fullName evidence="4">Retention module-containing protein</fullName>
    </recommendedName>
</protein>
<sequence length="250" mass="27103">MEIMQGTVTVVTLTGEAWIKDQNGQLHRLHEGDTINPGDTVVTASDAYLVLVDGQNVQYEVPEGSEVTLSAEHGNDSFASQQETEREADNGESEAGREDEQFEQLLRDSGNSPTSTSDGGHSANSIDEGNTFVRVDRIRLNLDPLEYDYEYGRSDELEWREGGALSLTDSGESGTFRQDEIVDDSDDQDTTSPQVSVELTGSGEDGTYSQDEIGDDGTVTAQVTLEDGTEVGDTLVVTDKDGNELLNRPV</sequence>
<dbReference type="AlphaFoldDB" id="A0A7W5C1Z6"/>
<feature type="compositionally biased region" description="Polar residues" evidence="1">
    <location>
        <begin position="109"/>
        <end position="128"/>
    </location>
</feature>
<feature type="region of interest" description="Disordered" evidence="1">
    <location>
        <begin position="165"/>
        <end position="214"/>
    </location>
</feature>
<reference evidence="2 3" key="1">
    <citation type="submission" date="2020-08" db="EMBL/GenBank/DDBJ databases">
        <title>Genomic Encyclopedia of Type Strains, Phase III (KMG-III): the genomes of soil and plant-associated and newly described type strains.</title>
        <authorList>
            <person name="Whitman W."/>
        </authorList>
    </citation>
    <scope>NUCLEOTIDE SEQUENCE [LARGE SCALE GENOMIC DNA]</scope>
    <source>
        <strain evidence="2 3">CECT 5995</strain>
    </source>
</reference>
<evidence type="ECO:0008006" key="4">
    <source>
        <dbReference type="Google" id="ProtNLM"/>
    </source>
</evidence>
<dbReference type="EMBL" id="JACHXM010000045">
    <property type="protein sequence ID" value="MBB3143367.1"/>
    <property type="molecule type" value="Genomic_DNA"/>
</dbReference>
<feature type="region of interest" description="Disordered" evidence="1">
    <location>
        <begin position="66"/>
        <end position="128"/>
    </location>
</feature>
<dbReference type="Proteomes" id="UP000525987">
    <property type="component" value="Unassembled WGS sequence"/>
</dbReference>
<feature type="non-terminal residue" evidence="2">
    <location>
        <position position="250"/>
    </location>
</feature>
<evidence type="ECO:0000313" key="2">
    <source>
        <dbReference type="EMBL" id="MBB3143367.1"/>
    </source>
</evidence>
<feature type="compositionally biased region" description="Polar residues" evidence="1">
    <location>
        <begin position="167"/>
        <end position="176"/>
    </location>
</feature>
<organism evidence="2 3">
    <name type="scientific">Halomonas organivorans</name>
    <dbReference type="NCBI Taxonomy" id="257772"/>
    <lineage>
        <taxon>Bacteria</taxon>
        <taxon>Pseudomonadati</taxon>
        <taxon>Pseudomonadota</taxon>
        <taxon>Gammaproteobacteria</taxon>
        <taxon>Oceanospirillales</taxon>
        <taxon>Halomonadaceae</taxon>
        <taxon>Halomonas</taxon>
    </lineage>
</organism>
<comment type="caution">
    <text evidence="2">The sequence shown here is derived from an EMBL/GenBank/DDBJ whole genome shotgun (WGS) entry which is preliminary data.</text>
</comment>
<proteinExistence type="predicted"/>
<feature type="compositionally biased region" description="Basic and acidic residues" evidence="1">
    <location>
        <begin position="83"/>
        <end position="99"/>
    </location>
</feature>